<evidence type="ECO:0000259" key="5">
    <source>
        <dbReference type="PROSITE" id="PS50863"/>
    </source>
</evidence>
<evidence type="ECO:0000256" key="4">
    <source>
        <dbReference type="ARBA" id="ARBA00023242"/>
    </source>
</evidence>
<gene>
    <name evidence="6" type="ORF">KC19_6G087100</name>
</gene>
<sequence length="577" mass="64772">MSRVVLDEAIDMEAPLITEGMRRDVVLRALQKSTYFEKTVAPSMVPDNARHCTMALPSWFVREHGDKVRDSVLLWSGSSTEPWRVQLSFSILPPCLRPEVKLSGGWKAFAISSGLLVGDSLIFCLRAISEFEVYVFREITRPIQPSLIGAPRKRPHNFELSKARVEKSVRRRSIVDVDRSEGRLISEILEAGKARAGIRVNKGTEDWQGKTSFQKTLTACAVSKAYQLTLPTGFMHQYADRIREHIVLQKIWTLKVNVHFPDGRPQFILDCGNWRAFVVSNHLVQGDRLTFTLEEMSKFEVVILRGGGENLNAVRRAVQQTVQSSKDSPFSPTYTKSLAPQQADLTAQCSVKMERESTSAFFCESRSAIQPAAIHAPREQSHAFEPPTELRLHKSVGRRGRTLVGERSSGQVISEILEKDKARTGSRVVRGMQEWEGGNSFVKILTAGAVSKAFQLTIPTGFVMHYRDRIRKRFVLRVVEVAKAWPVKLYISYPANRPQFILVGRAWKEFVVANGLVIGDRLAFTLVSMSMFEVVILRSGGSSEAVRPSVQEPRELSFKPVKEDAEVSDGACSAYDF</sequence>
<dbReference type="AlphaFoldDB" id="A0A8T0HFY2"/>
<dbReference type="EMBL" id="CM026427">
    <property type="protein sequence ID" value="KAG0569388.1"/>
    <property type="molecule type" value="Genomic_DNA"/>
</dbReference>
<dbReference type="Gene3D" id="2.40.330.10">
    <property type="entry name" value="DNA-binding pseudobarrel domain"/>
    <property type="match status" value="3"/>
</dbReference>
<evidence type="ECO:0000313" key="7">
    <source>
        <dbReference type="Proteomes" id="UP000822688"/>
    </source>
</evidence>
<dbReference type="PANTHER" id="PTHR31391:SF106">
    <property type="entry name" value="B3 DOMAIN-CONTAINING PROTEIN OS01G0723500"/>
    <property type="match status" value="1"/>
</dbReference>
<dbReference type="CDD" id="cd10017">
    <property type="entry name" value="B3_DNA"/>
    <property type="match status" value="3"/>
</dbReference>
<evidence type="ECO:0000256" key="1">
    <source>
        <dbReference type="ARBA" id="ARBA00023015"/>
    </source>
</evidence>
<proteinExistence type="predicted"/>
<dbReference type="PROSITE" id="PS50863">
    <property type="entry name" value="B3"/>
    <property type="match status" value="3"/>
</dbReference>
<dbReference type="GO" id="GO:0003677">
    <property type="term" value="F:DNA binding"/>
    <property type="evidence" value="ECO:0007669"/>
    <property type="project" value="UniProtKB-KW"/>
</dbReference>
<evidence type="ECO:0000256" key="3">
    <source>
        <dbReference type="ARBA" id="ARBA00023163"/>
    </source>
</evidence>
<keyword evidence="1" id="KW-0805">Transcription regulation</keyword>
<keyword evidence="7" id="KW-1185">Reference proteome</keyword>
<evidence type="ECO:0000313" key="6">
    <source>
        <dbReference type="EMBL" id="KAG0569388.1"/>
    </source>
</evidence>
<protein>
    <recommendedName>
        <fullName evidence="5">TF-B3 domain-containing protein</fullName>
    </recommendedName>
</protein>
<dbReference type="SMART" id="SM01019">
    <property type="entry name" value="B3"/>
    <property type="match status" value="3"/>
</dbReference>
<reference evidence="6 7" key="1">
    <citation type="submission" date="2020-06" db="EMBL/GenBank/DDBJ databases">
        <title>WGS assembly of Ceratodon purpureus strain R40.</title>
        <authorList>
            <person name="Carey S.B."/>
            <person name="Jenkins J."/>
            <person name="Shu S."/>
            <person name="Lovell J.T."/>
            <person name="Sreedasyam A."/>
            <person name="Maumus F."/>
            <person name="Tiley G.P."/>
            <person name="Fernandez-Pozo N."/>
            <person name="Barry K."/>
            <person name="Chen C."/>
            <person name="Wang M."/>
            <person name="Lipzen A."/>
            <person name="Daum C."/>
            <person name="Saski C.A."/>
            <person name="Payton A.C."/>
            <person name="Mcbreen J.C."/>
            <person name="Conrad R.E."/>
            <person name="Kollar L.M."/>
            <person name="Olsson S."/>
            <person name="Huttunen S."/>
            <person name="Landis J.B."/>
            <person name="Wickett N.J."/>
            <person name="Johnson M.G."/>
            <person name="Rensing S.A."/>
            <person name="Grimwood J."/>
            <person name="Schmutz J."/>
            <person name="Mcdaniel S.F."/>
        </authorList>
    </citation>
    <scope>NUCLEOTIDE SEQUENCE [LARGE SCALE GENOMIC DNA]</scope>
    <source>
        <strain evidence="6 7">R40</strain>
    </source>
</reference>
<feature type="domain" description="TF-B3" evidence="5">
    <location>
        <begin position="213"/>
        <end position="307"/>
    </location>
</feature>
<dbReference type="InterPro" id="IPR044837">
    <property type="entry name" value="REM16-like"/>
</dbReference>
<dbReference type="InterPro" id="IPR003340">
    <property type="entry name" value="B3_DNA-bd"/>
</dbReference>
<dbReference type="SUPFAM" id="SSF101936">
    <property type="entry name" value="DNA-binding pseudobarrel domain"/>
    <property type="match status" value="3"/>
</dbReference>
<dbReference type="Pfam" id="PF02362">
    <property type="entry name" value="B3"/>
    <property type="match status" value="3"/>
</dbReference>
<organism evidence="6 7">
    <name type="scientific">Ceratodon purpureus</name>
    <name type="common">Fire moss</name>
    <name type="synonym">Dicranum purpureum</name>
    <dbReference type="NCBI Taxonomy" id="3225"/>
    <lineage>
        <taxon>Eukaryota</taxon>
        <taxon>Viridiplantae</taxon>
        <taxon>Streptophyta</taxon>
        <taxon>Embryophyta</taxon>
        <taxon>Bryophyta</taxon>
        <taxon>Bryophytina</taxon>
        <taxon>Bryopsida</taxon>
        <taxon>Dicranidae</taxon>
        <taxon>Pseudoditrichales</taxon>
        <taxon>Ditrichaceae</taxon>
        <taxon>Ceratodon</taxon>
    </lineage>
</organism>
<dbReference type="InterPro" id="IPR015300">
    <property type="entry name" value="DNA-bd_pseudobarrel_sf"/>
</dbReference>
<dbReference type="PANTHER" id="PTHR31391">
    <property type="entry name" value="B3 DOMAIN-CONTAINING PROTEIN OS11G0197600-RELATED"/>
    <property type="match status" value="1"/>
</dbReference>
<feature type="domain" description="TF-B3" evidence="5">
    <location>
        <begin position="39"/>
        <end position="139"/>
    </location>
</feature>
<keyword evidence="3" id="KW-0804">Transcription</keyword>
<name>A0A8T0HFY2_CERPU</name>
<accession>A0A8T0HFY2</accession>
<keyword evidence="2" id="KW-0238">DNA-binding</keyword>
<dbReference type="Proteomes" id="UP000822688">
    <property type="component" value="Chromosome 6"/>
</dbReference>
<evidence type="ECO:0000256" key="2">
    <source>
        <dbReference type="ARBA" id="ARBA00023125"/>
    </source>
</evidence>
<comment type="caution">
    <text evidence="6">The sequence shown here is derived from an EMBL/GenBank/DDBJ whole genome shotgun (WGS) entry which is preliminary data.</text>
</comment>
<keyword evidence="4" id="KW-0539">Nucleus</keyword>
<feature type="domain" description="TF-B3" evidence="5">
    <location>
        <begin position="441"/>
        <end position="540"/>
    </location>
</feature>